<dbReference type="RefSeq" id="WP_005220266.1">
    <property type="nucleotide sequence ID" value="NZ_CP007031.1"/>
</dbReference>
<dbReference type="Pfam" id="PF03989">
    <property type="entry name" value="DNA_gyraseA_C"/>
    <property type="match status" value="6"/>
</dbReference>
<comment type="subunit">
    <text evidence="8">Heterotetramer, composed of two GyrA and two GyrB chains. In the heterotetramer, GyrA contains the active site tyrosine that forms a transient covalent intermediate with DNA, while GyrB binds cofactors and catalyzes ATP hydrolysis.</text>
</comment>
<dbReference type="AlphaFoldDB" id="W0E165"/>
<dbReference type="FunFam" id="3.30.1360.40:FF:000002">
    <property type="entry name" value="DNA gyrase subunit A"/>
    <property type="match status" value="1"/>
</dbReference>
<feature type="compositionally biased region" description="Acidic residues" evidence="10">
    <location>
        <begin position="845"/>
        <end position="861"/>
    </location>
</feature>
<dbReference type="PROSITE" id="PS52040">
    <property type="entry name" value="TOPO_IIA"/>
    <property type="match status" value="1"/>
</dbReference>
<dbReference type="Gene3D" id="2.120.10.90">
    <property type="entry name" value="DNA gyrase/topoisomerase IV, subunit A, C-terminal"/>
    <property type="match status" value="1"/>
</dbReference>
<dbReference type="GO" id="GO:0003677">
    <property type="term" value="F:DNA binding"/>
    <property type="evidence" value="ECO:0007669"/>
    <property type="project" value="UniProtKB-UniRule"/>
</dbReference>
<dbReference type="FunFam" id="2.120.10.90:FF:000004">
    <property type="entry name" value="DNA gyrase subunit A"/>
    <property type="match status" value="1"/>
</dbReference>
<dbReference type="HAMAP" id="MF_01897">
    <property type="entry name" value="GyrA"/>
    <property type="match status" value="1"/>
</dbReference>
<dbReference type="KEGG" id="mpur:MARPU_04635"/>
<dbReference type="eggNOG" id="COG0188">
    <property type="taxonomic scope" value="Bacteria"/>
</dbReference>
<dbReference type="SUPFAM" id="SSF56719">
    <property type="entry name" value="Type II DNA topoisomerase"/>
    <property type="match status" value="1"/>
</dbReference>
<dbReference type="GO" id="GO:0005694">
    <property type="term" value="C:chromosome"/>
    <property type="evidence" value="ECO:0007669"/>
    <property type="project" value="InterPro"/>
</dbReference>
<dbReference type="Gene3D" id="3.30.1360.40">
    <property type="match status" value="1"/>
</dbReference>
<accession>W0E165</accession>
<dbReference type="NCBIfam" id="TIGR01063">
    <property type="entry name" value="gyrA"/>
    <property type="match status" value="1"/>
</dbReference>
<dbReference type="InterPro" id="IPR013758">
    <property type="entry name" value="Topo_IIA_A/C_ab"/>
</dbReference>
<dbReference type="NCBIfam" id="NF004043">
    <property type="entry name" value="PRK05560.1"/>
    <property type="match status" value="1"/>
</dbReference>
<evidence type="ECO:0000256" key="10">
    <source>
        <dbReference type="SAM" id="MobiDB-lite"/>
    </source>
</evidence>
<evidence type="ECO:0000256" key="6">
    <source>
        <dbReference type="ARBA" id="ARBA00023125"/>
    </source>
</evidence>
<evidence type="ECO:0000313" key="12">
    <source>
        <dbReference type="EMBL" id="AHF03248.1"/>
    </source>
</evidence>
<dbReference type="GO" id="GO:0006265">
    <property type="term" value="P:DNA topological change"/>
    <property type="evidence" value="ECO:0007669"/>
    <property type="project" value="UniProtKB-UniRule"/>
</dbReference>
<keyword evidence="8" id="KW-0963">Cytoplasm</keyword>
<feature type="short sequence motif" description="GyrA-box" evidence="8">
    <location>
        <begin position="562"/>
        <end position="568"/>
    </location>
</feature>
<feature type="domain" description="Topo IIA-type catalytic" evidence="11">
    <location>
        <begin position="34"/>
        <end position="535"/>
    </location>
</feature>
<evidence type="ECO:0000256" key="4">
    <source>
        <dbReference type="ARBA" id="ARBA00022840"/>
    </source>
</evidence>
<dbReference type="EC" id="5.6.2.2" evidence="8"/>
<evidence type="ECO:0000256" key="2">
    <source>
        <dbReference type="ARBA" id="ARBA00008263"/>
    </source>
</evidence>
<dbReference type="GO" id="GO:0005737">
    <property type="term" value="C:cytoplasm"/>
    <property type="evidence" value="ECO:0007669"/>
    <property type="project" value="UniProtKB-SubCell"/>
</dbReference>
<evidence type="ECO:0000256" key="1">
    <source>
        <dbReference type="ARBA" id="ARBA00000185"/>
    </source>
</evidence>
<keyword evidence="7 8" id="KW-0413">Isomerase</keyword>
<dbReference type="InterPro" id="IPR013757">
    <property type="entry name" value="Topo_IIA_A_a_sf"/>
</dbReference>
<dbReference type="GO" id="GO:0034335">
    <property type="term" value="F:DNA negative supercoiling activity"/>
    <property type="evidence" value="ECO:0007669"/>
    <property type="project" value="UniProtKB-ARBA"/>
</dbReference>
<evidence type="ECO:0000256" key="7">
    <source>
        <dbReference type="ARBA" id="ARBA00023235"/>
    </source>
</evidence>
<evidence type="ECO:0000313" key="13">
    <source>
        <dbReference type="Proteomes" id="UP000005275"/>
    </source>
</evidence>
<evidence type="ECO:0000259" key="11">
    <source>
        <dbReference type="PROSITE" id="PS52040"/>
    </source>
</evidence>
<dbReference type="EMBL" id="CP007031">
    <property type="protein sequence ID" value="AHF03248.1"/>
    <property type="molecule type" value="Genomic_DNA"/>
</dbReference>
<name>W0E165_MARPU</name>
<keyword evidence="5 8" id="KW-0799">Topoisomerase</keyword>
<dbReference type="FunFam" id="3.90.199.10:FF:000001">
    <property type="entry name" value="DNA gyrase subunit A"/>
    <property type="match status" value="1"/>
</dbReference>
<dbReference type="InterPro" id="IPR035516">
    <property type="entry name" value="Gyrase/topoIV_suA_C"/>
</dbReference>
<evidence type="ECO:0000256" key="8">
    <source>
        <dbReference type="HAMAP-Rule" id="MF_01897"/>
    </source>
</evidence>
<feature type="region of interest" description="Disordered" evidence="10">
    <location>
        <begin position="845"/>
        <end position="867"/>
    </location>
</feature>
<proteinExistence type="inferred from homology"/>
<comment type="catalytic activity">
    <reaction evidence="1 8 9">
        <text>ATP-dependent breakage, passage and rejoining of double-stranded DNA.</text>
        <dbReference type="EC" id="5.6.2.2"/>
    </reaction>
</comment>
<dbReference type="InterPro" id="IPR006691">
    <property type="entry name" value="GyrA/parC_rep"/>
</dbReference>
<evidence type="ECO:0000256" key="9">
    <source>
        <dbReference type="PROSITE-ProRule" id="PRU01384"/>
    </source>
</evidence>
<dbReference type="InterPro" id="IPR005743">
    <property type="entry name" value="GyrA"/>
</dbReference>
<comment type="miscellaneous">
    <text evidence="8">Few gyrases are as efficient as E.coli at forming negative supercoils. Not all organisms have 2 type II topoisomerases; in organisms with a single type II topoisomerase this enzyme also has to decatenate newly replicated chromosomes.</text>
</comment>
<dbReference type="PANTHER" id="PTHR43493:SF5">
    <property type="entry name" value="DNA GYRASE SUBUNIT A, CHLOROPLASTIC_MITOCHONDRIAL"/>
    <property type="match status" value="1"/>
</dbReference>
<keyword evidence="3 8" id="KW-0547">Nucleotide-binding</keyword>
<protein>
    <recommendedName>
        <fullName evidence="8">DNA gyrase subunit A</fullName>
        <ecNumber evidence="8">5.6.2.2</ecNumber>
    </recommendedName>
</protein>
<dbReference type="InterPro" id="IPR013760">
    <property type="entry name" value="Topo_IIA-like_dom_sf"/>
</dbReference>
<dbReference type="GO" id="GO:0006261">
    <property type="term" value="P:DNA-templated DNA replication"/>
    <property type="evidence" value="ECO:0007669"/>
    <property type="project" value="UniProtKB-UniRule"/>
</dbReference>
<keyword evidence="4 8" id="KW-0067">ATP-binding</keyword>
<dbReference type="OrthoDB" id="9806486at2"/>
<dbReference type="InterPro" id="IPR050220">
    <property type="entry name" value="Type_II_DNA_Topoisomerases"/>
</dbReference>
<keyword evidence="13" id="KW-1185">Reference proteome</keyword>
<dbReference type="Gene3D" id="3.90.199.10">
    <property type="entry name" value="Topoisomerase II, domain 5"/>
    <property type="match status" value="1"/>
</dbReference>
<dbReference type="CDD" id="cd00187">
    <property type="entry name" value="TOP4c"/>
    <property type="match status" value="1"/>
</dbReference>
<dbReference type="GO" id="GO:0009330">
    <property type="term" value="C:DNA topoisomerase type II (double strand cut, ATP-hydrolyzing) complex"/>
    <property type="evidence" value="ECO:0007669"/>
    <property type="project" value="TreeGrafter"/>
</dbReference>
<dbReference type="SMART" id="SM00434">
    <property type="entry name" value="TOP4c"/>
    <property type="match status" value="1"/>
</dbReference>
<gene>
    <name evidence="8" type="primary">gyrA</name>
    <name evidence="12" type="ORF">MARPU_04635</name>
</gene>
<dbReference type="Gene3D" id="1.10.268.10">
    <property type="entry name" value="Topoisomerase, domain 3"/>
    <property type="match status" value="1"/>
</dbReference>
<dbReference type="SUPFAM" id="SSF101904">
    <property type="entry name" value="GyrA/ParC C-terminal domain-like"/>
    <property type="match status" value="1"/>
</dbReference>
<keyword evidence="6 8" id="KW-0238">DNA-binding</keyword>
<organism evidence="12 13">
    <name type="scientific">Marichromatium purpuratum 984</name>
    <dbReference type="NCBI Taxonomy" id="765910"/>
    <lineage>
        <taxon>Bacteria</taxon>
        <taxon>Pseudomonadati</taxon>
        <taxon>Pseudomonadota</taxon>
        <taxon>Gammaproteobacteria</taxon>
        <taxon>Chromatiales</taxon>
        <taxon>Chromatiaceae</taxon>
        <taxon>Marichromatium</taxon>
    </lineage>
</organism>
<dbReference type="NCBIfam" id="NF004044">
    <property type="entry name" value="PRK05561.1"/>
    <property type="match status" value="1"/>
</dbReference>
<dbReference type="GO" id="GO:0005524">
    <property type="term" value="F:ATP binding"/>
    <property type="evidence" value="ECO:0007669"/>
    <property type="project" value="UniProtKB-UniRule"/>
</dbReference>
<evidence type="ECO:0000256" key="3">
    <source>
        <dbReference type="ARBA" id="ARBA00022741"/>
    </source>
</evidence>
<feature type="active site" description="O-(5'-phospho-DNA)-tyrosine intermediate" evidence="8 9">
    <location>
        <position position="122"/>
    </location>
</feature>
<dbReference type="Pfam" id="PF00521">
    <property type="entry name" value="DNA_topoisoIV"/>
    <property type="match status" value="1"/>
</dbReference>
<dbReference type="HOGENOM" id="CLU_002977_6_1_6"/>
<dbReference type="InterPro" id="IPR002205">
    <property type="entry name" value="Topo_IIA_dom_A"/>
</dbReference>
<evidence type="ECO:0000256" key="5">
    <source>
        <dbReference type="ARBA" id="ARBA00023029"/>
    </source>
</evidence>
<dbReference type="STRING" id="765910.MARPU_04635"/>
<comment type="subcellular location">
    <subcellularLocation>
        <location evidence="8">Cytoplasm</location>
    </subcellularLocation>
</comment>
<reference evidence="12 13" key="1">
    <citation type="submission" date="2013-12" db="EMBL/GenBank/DDBJ databases">
        <authorList>
            <consortium name="DOE Joint Genome Institute"/>
            <person name="Bryant D.A."/>
            <person name="Huntemann M."/>
            <person name="Han J."/>
            <person name="Chen A."/>
            <person name="Kyrpides N."/>
            <person name="Mavromatis K."/>
            <person name="Markowitz V."/>
            <person name="Palaniappan K."/>
            <person name="Ivanova N."/>
            <person name="Schaumberg A."/>
            <person name="Pati A."/>
            <person name="Liolios K."/>
            <person name="Nordberg H.P."/>
            <person name="Cantor M.N."/>
            <person name="Hua S.X."/>
            <person name="Woyke T."/>
        </authorList>
    </citation>
    <scope>NUCLEOTIDE SEQUENCE [LARGE SCALE GENOMIC DNA]</scope>
    <source>
        <strain evidence="12 13">984</strain>
    </source>
</reference>
<comment type="function">
    <text evidence="8">A type II topoisomerase that negatively supercoils closed circular double-stranded (ds) DNA in an ATP-dependent manner to modulate DNA topology and maintain chromosomes in an underwound state. Negative supercoiling favors strand separation, and DNA replication, transcription, recombination and repair, all of which involve strand separation. Also able to catalyze the interconversion of other topological isomers of dsDNA rings, including catenanes and knotted rings. Type II topoisomerases break and join 2 DNA strands simultaneously in an ATP-dependent manner.</text>
</comment>
<dbReference type="PANTHER" id="PTHR43493">
    <property type="entry name" value="DNA GYRASE/TOPOISOMERASE SUBUNIT A"/>
    <property type="match status" value="1"/>
</dbReference>
<dbReference type="Proteomes" id="UP000005275">
    <property type="component" value="Chromosome"/>
</dbReference>
<comment type="similarity">
    <text evidence="2 8">Belongs to the type II topoisomerase GyrA/ParC subunit family.</text>
</comment>
<sequence length="867" mass="96686">MPEFAREVLPINLEDEMRQSYLDYAMSVIVGRALPDVRDGLKPVHRRVLFSMHEQGNVWNRAYRKSARVVGDVMGKYHPHGDSAIYDTMVRMAQPFSMRNLLVDGQGNFGSVDGDPPAAMRYTEVRMTRIADALLDDLDKETVDFAPNYDNTEQEPTVLPARFPNLLVNGSSGIAVGMATNIPPHNLNEVIDACLAIIDDPMVDLEQLIELVPGPDFPTGALINGVHGIREAYRSGRGRVVMRARADIEEQSRSGREAIVVTELPYQVNKARLLERIAELVKEKKIEGIAQDGLRDESDKDGMRIVIELKRDTHPEVLLNNLYQHTQMQQVFGINMVALVDGQPRTLNLKQILEYFLRHRRDVVTRRTLYELRKARDRAHVLEGYAIALANIDEVIATIKASPSPAEARERLMMRAWAPGAVSDMLSRTGAEQTRPETLDPGFGMTDEGYRLSERQAKAILELQLHRLTGLEQEKILKEFEEILARIGELLAILGDPDRLMAVIREELEAIREQFGSARRTEIQVDHTDLTLEDLIAPEDLVVTLSHQGYVKAQPLSDYQAQHRGGRGKSATSFREEDFIDRLFVANTHDTVLCFSSRGRVYWIKVYELPQGGRSARGRPMVNLLPLEQGERITAMLPVREYEDGYFVFMATSAGTVKKTPLRDFSRPLSRGIIAIDLHEDEYLVGVAITDGDQDLMLFTSAGKAVRFSEDQVRAMGRTAHGVRGVKLQPDQRVISLVVPEPGTVLSVTENGYGKRTTVDQFPTKGRGTQGVIAIRTSERNGEQVGAVLVLPGDEIMLITEHGTLIRTSVDEIPVVGRDAQGVKLINLGDGERLAYVERVVALDEEEAEADASDVADEAGADAEPRD</sequence>